<dbReference type="InterPro" id="IPR016064">
    <property type="entry name" value="NAD/diacylglycerol_kinase_sf"/>
</dbReference>
<reference evidence="4 5" key="1">
    <citation type="submission" date="2018-06" db="EMBL/GenBank/DDBJ databases">
        <authorList>
            <consortium name="Pathogen Informatics"/>
            <person name="Doyle S."/>
        </authorList>
    </citation>
    <scope>NUCLEOTIDE SEQUENCE [LARGE SCALE GENOMIC DNA]</scope>
    <source>
        <strain evidence="4 5">NCTC10254</strain>
    </source>
</reference>
<organism evidence="4 5">
    <name type="scientific">Corynebacterium matruchotii</name>
    <dbReference type="NCBI Taxonomy" id="43768"/>
    <lineage>
        <taxon>Bacteria</taxon>
        <taxon>Bacillati</taxon>
        <taxon>Actinomycetota</taxon>
        <taxon>Actinomycetes</taxon>
        <taxon>Mycobacteriales</taxon>
        <taxon>Corynebacteriaceae</taxon>
        <taxon>Corynebacterium</taxon>
    </lineage>
</organism>
<gene>
    <name evidence="4" type="primary">dagK</name>
    <name evidence="4" type="ORF">NCTC10254_01380</name>
</gene>
<evidence type="ECO:0000313" key="5">
    <source>
        <dbReference type="Proteomes" id="UP000249886"/>
    </source>
</evidence>
<feature type="domain" description="DAGKc" evidence="3">
    <location>
        <begin position="1"/>
        <end position="138"/>
    </location>
</feature>
<dbReference type="EC" id="2.7.1.107" evidence="4"/>
<dbReference type="Proteomes" id="UP000249886">
    <property type="component" value="Unassembled WGS sequence"/>
</dbReference>
<dbReference type="Pfam" id="PF00781">
    <property type="entry name" value="DAGK_cat"/>
    <property type="match status" value="1"/>
</dbReference>
<dbReference type="PROSITE" id="PS50146">
    <property type="entry name" value="DAGK"/>
    <property type="match status" value="1"/>
</dbReference>
<dbReference type="GO" id="GO:0004143">
    <property type="term" value="F:ATP-dependent diacylglycerol kinase activity"/>
    <property type="evidence" value="ECO:0007669"/>
    <property type="project" value="UniProtKB-EC"/>
</dbReference>
<keyword evidence="4" id="KW-0808">Transferase</keyword>
<dbReference type="InterPro" id="IPR017438">
    <property type="entry name" value="ATP-NAD_kinase_N"/>
</dbReference>
<proteinExistence type="inferred from homology"/>
<evidence type="ECO:0000256" key="2">
    <source>
        <dbReference type="ARBA" id="ARBA00005983"/>
    </source>
</evidence>
<dbReference type="RefSeq" id="WP_005525495.1">
    <property type="nucleotide sequence ID" value="NZ_CP050134.2"/>
</dbReference>
<comment type="similarity">
    <text evidence="2">Belongs to the diacylglycerol/lipid kinase family.</text>
</comment>
<name>A0A6H9XNP1_9CORY</name>
<dbReference type="EMBL" id="UARK01000009">
    <property type="protein sequence ID" value="SPW28437.1"/>
    <property type="molecule type" value="Genomic_DNA"/>
</dbReference>
<evidence type="ECO:0000313" key="4">
    <source>
        <dbReference type="EMBL" id="SPW28437.1"/>
    </source>
</evidence>
<dbReference type="SUPFAM" id="SSF111331">
    <property type="entry name" value="NAD kinase/diacylglycerol kinase-like"/>
    <property type="match status" value="1"/>
</dbReference>
<dbReference type="SMART" id="SM00046">
    <property type="entry name" value="DAGKc"/>
    <property type="match status" value="1"/>
</dbReference>
<dbReference type="PANTHER" id="PTHR12358:SF106">
    <property type="entry name" value="LIPID KINASE YEGS"/>
    <property type="match status" value="1"/>
</dbReference>
<dbReference type="InterPro" id="IPR001206">
    <property type="entry name" value="Diacylglycerol_kinase_cat_dom"/>
</dbReference>
<dbReference type="GO" id="GO:0005886">
    <property type="term" value="C:plasma membrane"/>
    <property type="evidence" value="ECO:0007669"/>
    <property type="project" value="TreeGrafter"/>
</dbReference>
<comment type="caution">
    <text evidence="4">The sequence shown here is derived from an EMBL/GenBank/DDBJ whole genome shotgun (WGS) entry which is preliminary data.</text>
</comment>
<sequence>MRLLLISNPNSTTQTPELFRHIIPTLRGVTGLHLTTYFTHHPGHATELCHNITNADYDVVVAIGGDGTVNEVINGLLGPAPTPRTNIPTLAVIPTGSANVFVRALGFPPEPIHATEALAHTLEHNLKRTIDLGIWQDHWFAVNAGFGIDADVIATMDRARRRGFAATPLRYIRVTYRAWRRARKYPPTINVRGKDRNGATKTARNLPFCIISNTNPWTFLGPLPVITNPRNSFDVGLGVFGINSVAGLAGILAVLQMLGANMITPIAQWLEKRTFVFDDAMEVTLDCATRQRFQVDGEYAGEHQSATLTVLPDAIEVYAPKEKIPTKPLSWIKLGLSFFDIRL</sequence>
<dbReference type="AlphaFoldDB" id="A0A6H9XNP1"/>
<dbReference type="InterPro" id="IPR050187">
    <property type="entry name" value="Lipid_Phosphate_FormReg"/>
</dbReference>
<evidence type="ECO:0000259" key="3">
    <source>
        <dbReference type="PROSITE" id="PS50146"/>
    </source>
</evidence>
<keyword evidence="4" id="KW-0418">Kinase</keyword>
<protein>
    <submittedName>
        <fullName evidence="4">Diacylglycerol kinase, catalytic region</fullName>
        <ecNumber evidence="4">2.7.1.107</ecNumber>
    </submittedName>
</protein>
<dbReference type="Gene3D" id="3.40.50.10330">
    <property type="entry name" value="Probable inorganic polyphosphate/atp-NAD kinase, domain 1"/>
    <property type="match status" value="1"/>
</dbReference>
<comment type="cofactor">
    <cofactor evidence="1">
        <name>Mg(2+)</name>
        <dbReference type="ChEBI" id="CHEBI:18420"/>
    </cofactor>
</comment>
<dbReference type="PANTHER" id="PTHR12358">
    <property type="entry name" value="SPHINGOSINE KINASE"/>
    <property type="match status" value="1"/>
</dbReference>
<evidence type="ECO:0000256" key="1">
    <source>
        <dbReference type="ARBA" id="ARBA00001946"/>
    </source>
</evidence>
<accession>A0A6H9XNP1</accession>
<dbReference type="GeneID" id="84573735"/>
<dbReference type="Gene3D" id="2.60.200.40">
    <property type="match status" value="1"/>
</dbReference>